<feature type="repeat" description="ANK" evidence="1">
    <location>
        <begin position="258"/>
        <end position="290"/>
    </location>
</feature>
<dbReference type="PROSITE" id="PS50297">
    <property type="entry name" value="ANK_REP_REGION"/>
    <property type="match status" value="8"/>
</dbReference>
<dbReference type="PANTHER" id="PTHR24182">
    <property type="entry name" value="ANKYRIN REPEAT AND SOCS BOX CONTAINING 4"/>
    <property type="match status" value="1"/>
</dbReference>
<dbReference type="AlphaFoldDB" id="A2DPV3"/>
<dbReference type="Pfam" id="PF00023">
    <property type="entry name" value="Ank"/>
    <property type="match status" value="2"/>
</dbReference>
<organism evidence="3 4">
    <name type="scientific">Trichomonas vaginalis (strain ATCC PRA-98 / G3)</name>
    <dbReference type="NCBI Taxonomy" id="412133"/>
    <lineage>
        <taxon>Eukaryota</taxon>
        <taxon>Metamonada</taxon>
        <taxon>Parabasalia</taxon>
        <taxon>Trichomonadida</taxon>
        <taxon>Trichomonadidae</taxon>
        <taxon>Trichomonas</taxon>
    </lineage>
</organism>
<proteinExistence type="predicted"/>
<reference evidence="3" key="1">
    <citation type="submission" date="2006-10" db="EMBL/GenBank/DDBJ databases">
        <authorList>
            <person name="Amadeo P."/>
            <person name="Zhao Q."/>
            <person name="Wortman J."/>
            <person name="Fraser-Liggett C."/>
            <person name="Carlton J."/>
        </authorList>
    </citation>
    <scope>NUCLEOTIDE SEQUENCE</scope>
    <source>
        <strain evidence="3">G3</strain>
    </source>
</reference>
<dbReference type="PANTHER" id="PTHR24182:SF13">
    <property type="entry name" value="LD18443P"/>
    <property type="match status" value="1"/>
</dbReference>
<reference evidence="3" key="2">
    <citation type="journal article" date="2007" name="Science">
        <title>Draft genome sequence of the sexually transmitted pathogen Trichomonas vaginalis.</title>
        <authorList>
            <person name="Carlton J.M."/>
            <person name="Hirt R.P."/>
            <person name="Silva J.C."/>
            <person name="Delcher A.L."/>
            <person name="Schatz M."/>
            <person name="Zhao Q."/>
            <person name="Wortman J.R."/>
            <person name="Bidwell S.L."/>
            <person name="Alsmark U.C.M."/>
            <person name="Besteiro S."/>
            <person name="Sicheritz-Ponten T."/>
            <person name="Noel C.J."/>
            <person name="Dacks J.B."/>
            <person name="Foster P.G."/>
            <person name="Simillion C."/>
            <person name="Van de Peer Y."/>
            <person name="Miranda-Saavedra D."/>
            <person name="Barton G.J."/>
            <person name="Westrop G.D."/>
            <person name="Mueller S."/>
            <person name="Dessi D."/>
            <person name="Fiori P.L."/>
            <person name="Ren Q."/>
            <person name="Paulsen I."/>
            <person name="Zhang H."/>
            <person name="Bastida-Corcuera F.D."/>
            <person name="Simoes-Barbosa A."/>
            <person name="Brown M.T."/>
            <person name="Hayes R.D."/>
            <person name="Mukherjee M."/>
            <person name="Okumura C.Y."/>
            <person name="Schneider R."/>
            <person name="Smith A.J."/>
            <person name="Vanacova S."/>
            <person name="Villalvazo M."/>
            <person name="Haas B.J."/>
            <person name="Pertea M."/>
            <person name="Feldblyum T.V."/>
            <person name="Utterback T.R."/>
            <person name="Shu C.L."/>
            <person name="Osoegawa K."/>
            <person name="de Jong P.J."/>
            <person name="Hrdy I."/>
            <person name="Horvathova L."/>
            <person name="Zubacova Z."/>
            <person name="Dolezal P."/>
            <person name="Malik S.B."/>
            <person name="Logsdon J.M. Jr."/>
            <person name="Henze K."/>
            <person name="Gupta A."/>
            <person name="Wang C.C."/>
            <person name="Dunne R.L."/>
            <person name="Upcroft J.A."/>
            <person name="Upcroft P."/>
            <person name="White O."/>
            <person name="Salzberg S.L."/>
            <person name="Tang P."/>
            <person name="Chiu C.-H."/>
            <person name="Lee Y.-S."/>
            <person name="Embley T.M."/>
            <person name="Coombs G.H."/>
            <person name="Mottram J.C."/>
            <person name="Tachezy J."/>
            <person name="Fraser-Liggett C.M."/>
            <person name="Johnson P.J."/>
        </authorList>
    </citation>
    <scope>NUCLEOTIDE SEQUENCE [LARGE SCALE GENOMIC DNA]</scope>
    <source>
        <strain evidence="3">G3</strain>
    </source>
</reference>
<dbReference type="STRING" id="5722.A2DPV3"/>
<feature type="repeat" description="ANK" evidence="1">
    <location>
        <begin position="324"/>
        <end position="356"/>
    </location>
</feature>
<feature type="repeat" description="ANK" evidence="1">
    <location>
        <begin position="489"/>
        <end position="521"/>
    </location>
</feature>
<dbReference type="EMBL" id="DS113229">
    <property type="protein sequence ID" value="EAY17549.1"/>
    <property type="molecule type" value="Genomic_DNA"/>
</dbReference>
<dbReference type="Proteomes" id="UP000001542">
    <property type="component" value="Unassembled WGS sequence"/>
</dbReference>
<keyword evidence="4" id="KW-1185">Reference proteome</keyword>
<dbReference type="InterPro" id="IPR002110">
    <property type="entry name" value="Ankyrin_rpt"/>
</dbReference>
<feature type="repeat" description="ANK" evidence="1">
    <location>
        <begin position="390"/>
        <end position="422"/>
    </location>
</feature>
<dbReference type="InParanoid" id="A2DPV3"/>
<sequence>MIIEAVQMAAAFNNKYFRSYLKIFKKVYEEYHPAIYTPPSPAMLYFLYMDYGVLAFGITLQTIQKLELKGFVLDVHPENTIYRAIMNDDIQSFIAFTERAGFDENQRFYNDFYEYSSRGYTLLELCCYHGAVNCFKLLRTKFNSIISEKCLQMSFLGGNQEIMSECMKQVKPNKECMRYAIMSHNNDFVSFLAEECNIEIVANECYLFYNLQALFILLDRTKDIGSCLVKSAYFNIPSLCEYFLQHGANVNAMESDKFGMTAIHVATQFFNFETANFLLANGSDINIKSKIGLNPLHIAAGKCGKEVLEFLISHGSDIKAKTREGNLAIHMAAISNQVKNTEYFLDHGFDINERNNEGVTPLHIAVKYHSNDVADFLIQRGANINSKDLFDGTPLHFAARCKNREMVEVLVLLGADINARDNHQRTPLHCAGESTDTGAAEVLIAQGSDINAIDDVGFTVLHYAAEINCVKTAIFFISHGANVDAMAFANETPLIVAAAKNSTRVAEILILNGANINHKGIYGDNALHICAKYGSLNVAAILVKHGIDIKAKNFGGITPLEVAQRSRNFGMVIYLNMLYKAYGNLPNI</sequence>
<dbReference type="Pfam" id="PF12796">
    <property type="entry name" value="Ank_2"/>
    <property type="match status" value="2"/>
</dbReference>
<dbReference type="RefSeq" id="XP_001329684.1">
    <property type="nucleotide sequence ID" value="XM_001329649.1"/>
</dbReference>
<dbReference type="SMR" id="A2DPV3"/>
<feature type="repeat" description="ANK" evidence="1">
    <location>
        <begin position="357"/>
        <end position="389"/>
    </location>
</feature>
<dbReference type="KEGG" id="tva:4775566"/>
<dbReference type="InterPro" id="IPR020683">
    <property type="entry name" value="DUF3447"/>
</dbReference>
<dbReference type="eggNOG" id="KOG4177">
    <property type="taxonomic scope" value="Eukaryota"/>
</dbReference>
<evidence type="ECO:0000313" key="3">
    <source>
        <dbReference type="EMBL" id="EAY17549.1"/>
    </source>
</evidence>
<dbReference type="OrthoDB" id="426293at2759"/>
<dbReference type="SMART" id="SM00248">
    <property type="entry name" value="ANK"/>
    <property type="match status" value="11"/>
</dbReference>
<dbReference type="PROSITE" id="PS50088">
    <property type="entry name" value="ANK_REPEAT"/>
    <property type="match status" value="9"/>
</dbReference>
<feature type="repeat" description="ANK" evidence="1">
    <location>
        <begin position="456"/>
        <end position="488"/>
    </location>
</feature>
<dbReference type="InterPro" id="IPR036770">
    <property type="entry name" value="Ankyrin_rpt-contain_sf"/>
</dbReference>
<name>A2DPV3_TRIV3</name>
<evidence type="ECO:0000256" key="1">
    <source>
        <dbReference type="PROSITE-ProRule" id="PRU00023"/>
    </source>
</evidence>
<dbReference type="Gene3D" id="1.25.40.20">
    <property type="entry name" value="Ankyrin repeat-containing domain"/>
    <property type="match status" value="3"/>
</dbReference>
<dbReference type="SUPFAM" id="SSF140860">
    <property type="entry name" value="Pseudo ankyrin repeat-like"/>
    <property type="match status" value="1"/>
</dbReference>
<dbReference type="SUPFAM" id="SSF48403">
    <property type="entry name" value="Ankyrin repeat"/>
    <property type="match status" value="1"/>
</dbReference>
<dbReference type="Pfam" id="PF13637">
    <property type="entry name" value="Ank_4"/>
    <property type="match status" value="1"/>
</dbReference>
<keyword evidence="1" id="KW-0040">ANK repeat</keyword>
<feature type="repeat" description="ANK" evidence="1">
    <location>
        <begin position="423"/>
        <end position="455"/>
    </location>
</feature>
<dbReference type="Pfam" id="PF11929">
    <property type="entry name" value="DUF3447"/>
    <property type="match status" value="1"/>
</dbReference>
<dbReference type="PRINTS" id="PR01415">
    <property type="entry name" value="ANKYRIN"/>
</dbReference>
<feature type="repeat" description="ANK" evidence="1">
    <location>
        <begin position="522"/>
        <end position="554"/>
    </location>
</feature>
<dbReference type="VEuPathDB" id="TrichDB:TVAGG3_0552200"/>
<evidence type="ECO:0000259" key="2">
    <source>
        <dbReference type="Pfam" id="PF11929"/>
    </source>
</evidence>
<feature type="domain" description="DUF3447" evidence="2">
    <location>
        <begin position="142"/>
        <end position="216"/>
    </location>
</feature>
<feature type="repeat" description="ANK" evidence="1">
    <location>
        <begin position="291"/>
        <end position="323"/>
    </location>
</feature>
<protein>
    <submittedName>
        <fullName evidence="3">Ankyrin repeat protein, putative</fullName>
    </submittedName>
</protein>
<dbReference type="VEuPathDB" id="TrichDB:TVAG_453770"/>
<gene>
    <name evidence="3" type="ORF">TVAG_453770</name>
</gene>
<evidence type="ECO:0000313" key="4">
    <source>
        <dbReference type="Proteomes" id="UP000001542"/>
    </source>
</evidence>
<accession>A2DPV3</accession>